<reference evidence="4" key="1">
    <citation type="submission" date="2016-11" db="EMBL/GenBank/DDBJ databases">
        <authorList>
            <person name="Varghese N."/>
            <person name="Submissions S."/>
        </authorList>
    </citation>
    <scope>NUCLEOTIDE SEQUENCE [LARGE SCALE GENOMIC DNA]</scope>
    <source>
        <strain evidence="4">DSM 12395</strain>
    </source>
</reference>
<evidence type="ECO:0000313" key="4">
    <source>
        <dbReference type="Proteomes" id="UP000184148"/>
    </source>
</evidence>
<keyword evidence="4" id="KW-1185">Reference proteome</keyword>
<protein>
    <recommendedName>
        <fullName evidence="5">TIGR00299 family protein</fullName>
    </recommendedName>
</protein>
<dbReference type="AlphaFoldDB" id="A0A1M5C6M3"/>
<accession>A0A1M5C6M3</accession>
<dbReference type="STRING" id="1121429.SAMN02745133_02815"/>
<name>A0A1M5C6M3_9FIRM</name>
<proteinExistence type="predicted"/>
<dbReference type="Pfam" id="PF01969">
    <property type="entry name" value="Ni_insertion"/>
    <property type="match status" value="1"/>
</dbReference>
<dbReference type="NCBIfam" id="TIGR00299">
    <property type="entry name" value="nickel pincer cofactor biosynthesis protein LarC"/>
    <property type="match status" value="1"/>
</dbReference>
<evidence type="ECO:0000256" key="1">
    <source>
        <dbReference type="ARBA" id="ARBA00022596"/>
    </source>
</evidence>
<dbReference type="RefSeq" id="WP_073240008.1">
    <property type="nucleotide sequence ID" value="NZ_FQUY01000028.1"/>
</dbReference>
<gene>
    <name evidence="3" type="ORF">SAMN02745133_02815</name>
</gene>
<sequence>MKIAYLDCFAGISGDMFLGALVDLGVDVEELRQELWQLGIQGFEITASKVTRKGISATKVDVKVTQEQPHRHLGDILTILDHSGLAEDIKRHTRNIFIQLAAAEGKIHGCPPETVHFHEVGAVDAIVDIVGTLICLDKLEIVEIYCSPLNVGSGTVRCAHGIMPVPAPATAEILMNVPIYTAGPAVELVTPTGAVLAKYLSRDFGPMPAMILKGVGYGAGDRETEIPNLLRVMVGEPEPRQYPFQWHSEACAHGQPHHHGHCHNREHN</sequence>
<dbReference type="Proteomes" id="UP000184148">
    <property type="component" value="Unassembled WGS sequence"/>
</dbReference>
<keyword evidence="2" id="KW-0456">Lyase</keyword>
<dbReference type="EMBL" id="FQUY01000028">
    <property type="protein sequence ID" value="SHF50062.1"/>
    <property type="molecule type" value="Genomic_DNA"/>
</dbReference>
<dbReference type="InterPro" id="IPR002822">
    <property type="entry name" value="Ni_insertion"/>
</dbReference>
<dbReference type="OrthoDB" id="9765625at2"/>
<dbReference type="PANTHER" id="PTHR36566">
    <property type="entry name" value="NICKEL INSERTION PROTEIN-RELATED"/>
    <property type="match status" value="1"/>
</dbReference>
<dbReference type="PANTHER" id="PTHR36566:SF1">
    <property type="entry name" value="PYRIDINIUM-3,5-BISTHIOCARBOXYLIC ACID MONONUCLEOTIDE NICKEL INSERTION PROTEIN"/>
    <property type="match status" value="1"/>
</dbReference>
<evidence type="ECO:0000313" key="3">
    <source>
        <dbReference type="EMBL" id="SHF50062.1"/>
    </source>
</evidence>
<organism evidence="3 4">
    <name type="scientific">Desulforamulus putei DSM 12395</name>
    <dbReference type="NCBI Taxonomy" id="1121429"/>
    <lineage>
        <taxon>Bacteria</taxon>
        <taxon>Bacillati</taxon>
        <taxon>Bacillota</taxon>
        <taxon>Clostridia</taxon>
        <taxon>Eubacteriales</taxon>
        <taxon>Peptococcaceae</taxon>
        <taxon>Desulforamulus</taxon>
    </lineage>
</organism>
<evidence type="ECO:0008006" key="5">
    <source>
        <dbReference type="Google" id="ProtNLM"/>
    </source>
</evidence>
<evidence type="ECO:0000256" key="2">
    <source>
        <dbReference type="ARBA" id="ARBA00023239"/>
    </source>
</evidence>
<dbReference type="GO" id="GO:0016829">
    <property type="term" value="F:lyase activity"/>
    <property type="evidence" value="ECO:0007669"/>
    <property type="project" value="UniProtKB-KW"/>
</dbReference>
<keyword evidence="1" id="KW-0533">Nickel</keyword>